<dbReference type="AlphaFoldDB" id="A2FQI6"/>
<reference evidence="1" key="2">
    <citation type="journal article" date="2007" name="Science">
        <title>Draft genome sequence of the sexually transmitted pathogen Trichomonas vaginalis.</title>
        <authorList>
            <person name="Carlton J.M."/>
            <person name="Hirt R.P."/>
            <person name="Silva J.C."/>
            <person name="Delcher A.L."/>
            <person name="Schatz M."/>
            <person name="Zhao Q."/>
            <person name="Wortman J.R."/>
            <person name="Bidwell S.L."/>
            <person name="Alsmark U.C.M."/>
            <person name="Besteiro S."/>
            <person name="Sicheritz-Ponten T."/>
            <person name="Noel C.J."/>
            <person name="Dacks J.B."/>
            <person name="Foster P.G."/>
            <person name="Simillion C."/>
            <person name="Van de Peer Y."/>
            <person name="Miranda-Saavedra D."/>
            <person name="Barton G.J."/>
            <person name="Westrop G.D."/>
            <person name="Mueller S."/>
            <person name="Dessi D."/>
            <person name="Fiori P.L."/>
            <person name="Ren Q."/>
            <person name="Paulsen I."/>
            <person name="Zhang H."/>
            <person name="Bastida-Corcuera F.D."/>
            <person name="Simoes-Barbosa A."/>
            <person name="Brown M.T."/>
            <person name="Hayes R.D."/>
            <person name="Mukherjee M."/>
            <person name="Okumura C.Y."/>
            <person name="Schneider R."/>
            <person name="Smith A.J."/>
            <person name="Vanacova S."/>
            <person name="Villalvazo M."/>
            <person name="Haas B.J."/>
            <person name="Pertea M."/>
            <person name="Feldblyum T.V."/>
            <person name="Utterback T.R."/>
            <person name="Shu C.L."/>
            <person name="Osoegawa K."/>
            <person name="de Jong P.J."/>
            <person name="Hrdy I."/>
            <person name="Horvathova L."/>
            <person name="Zubacova Z."/>
            <person name="Dolezal P."/>
            <person name="Malik S.B."/>
            <person name="Logsdon J.M. Jr."/>
            <person name="Henze K."/>
            <person name="Gupta A."/>
            <person name="Wang C.C."/>
            <person name="Dunne R.L."/>
            <person name="Upcroft J.A."/>
            <person name="Upcroft P."/>
            <person name="White O."/>
            <person name="Salzberg S.L."/>
            <person name="Tang P."/>
            <person name="Chiu C.-H."/>
            <person name="Lee Y.-S."/>
            <person name="Embley T.M."/>
            <person name="Coombs G.H."/>
            <person name="Mottram J.C."/>
            <person name="Tachezy J."/>
            <person name="Fraser-Liggett C.M."/>
            <person name="Johnson P.J."/>
        </authorList>
    </citation>
    <scope>NUCLEOTIDE SEQUENCE [LARGE SCALE GENOMIC DNA]</scope>
    <source>
        <strain evidence="1">G3</strain>
    </source>
</reference>
<gene>
    <name evidence="1" type="ORF">TVAG_363250</name>
</gene>
<dbReference type="KEGG" id="tva:4750561"/>
<organism evidence="1 2">
    <name type="scientific">Trichomonas vaginalis (strain ATCC PRA-98 / G3)</name>
    <dbReference type="NCBI Taxonomy" id="412133"/>
    <lineage>
        <taxon>Eukaryota</taxon>
        <taxon>Metamonada</taxon>
        <taxon>Parabasalia</taxon>
        <taxon>Trichomonadida</taxon>
        <taxon>Trichomonadidae</taxon>
        <taxon>Trichomonas</taxon>
    </lineage>
</organism>
<dbReference type="RefSeq" id="XP_001305777.1">
    <property type="nucleotide sequence ID" value="XM_001305776.1"/>
</dbReference>
<keyword evidence="2" id="KW-1185">Reference proteome</keyword>
<proteinExistence type="predicted"/>
<reference evidence="1" key="1">
    <citation type="submission" date="2006-10" db="EMBL/GenBank/DDBJ databases">
        <authorList>
            <person name="Amadeo P."/>
            <person name="Zhao Q."/>
            <person name="Wortman J."/>
            <person name="Fraser-Liggett C."/>
            <person name="Carlton J."/>
        </authorList>
    </citation>
    <scope>NUCLEOTIDE SEQUENCE</scope>
    <source>
        <strain evidence="1">G3</strain>
    </source>
</reference>
<dbReference type="VEuPathDB" id="TrichDB:TVAG_363250"/>
<name>A2FQI6_TRIV3</name>
<accession>A2FQI6</accession>
<evidence type="ECO:0000313" key="2">
    <source>
        <dbReference type="Proteomes" id="UP000001542"/>
    </source>
</evidence>
<dbReference type="InParanoid" id="A2FQI6"/>
<sequence>MKQFSHSQPLFPPELDLSYSFYHVQHNFENDFPRRNVSNVILAELYKYFDTHRRIDFKLTDIQIDAIISNLTNESFDLLDEISKIGEEDSRVLAQTVLNYQTIPVEYQAIIFARSINFVDESYSEYIQFIINSNNELAIGTMITGITKMFTKSNSSLIWIQNMIFQNFDHLKTINDEVLISSLFEFILNLRKDFYSKEIEEYIREHVYLNDGTIHVGSLIVAKAGFLWESLGNDLLNFHLTVENTSHRVKVGSLFVFKVFMSKCSEESQFKRIFQVCVDMLEDSTNCGLSIIMIIELMCQGHVSKEEIIIYEDLLLSIVEDNPRWEDLAEFLLNIIEDID</sequence>
<dbReference type="VEuPathDB" id="TrichDB:TVAGG3_0843140"/>
<protein>
    <submittedName>
        <fullName evidence="1">Uncharacterized protein</fullName>
    </submittedName>
</protein>
<evidence type="ECO:0000313" key="1">
    <source>
        <dbReference type="EMBL" id="EAX92847.1"/>
    </source>
</evidence>
<dbReference type="Proteomes" id="UP000001542">
    <property type="component" value="Unassembled WGS sequence"/>
</dbReference>
<dbReference type="EMBL" id="DS113944">
    <property type="protein sequence ID" value="EAX92847.1"/>
    <property type="molecule type" value="Genomic_DNA"/>
</dbReference>